<dbReference type="InterPro" id="IPR054784">
    <property type="entry name" value="HpyAIV-type_restriction_enz"/>
</dbReference>
<dbReference type="NCBIfam" id="NF045832">
    <property type="entry name" value="restrict_HpyAIV"/>
    <property type="match status" value="1"/>
</dbReference>
<dbReference type="KEGG" id="mbq:K668_03550"/>
<protein>
    <submittedName>
        <fullName evidence="1">Uncharacterized protein</fullName>
    </submittedName>
</protein>
<reference evidence="1 2" key="1">
    <citation type="submission" date="2013-04" db="EMBL/GenBank/DDBJ databases">
        <authorList>
            <person name="Lin L."/>
            <person name="Zeng Z."/>
            <person name="Xie J."/>
            <person name="Luo L."/>
            <person name="Yang Z."/>
            <person name="Liang W."/>
            <person name="Lin H."/>
            <person name="Dong C."/>
            <person name="Sun Y."/>
        </authorList>
    </citation>
    <scope>NUCLEOTIDE SEQUENCE [LARGE SCALE GENOMIC DNA]</scope>
    <source>
        <strain evidence="1 2">CQ-W70</strain>
    </source>
</reference>
<dbReference type="RefSeq" id="WP_013955029.1">
    <property type="nucleotide sequence ID" value="NZ_CP005933.1"/>
</dbReference>
<dbReference type="HOGENOM" id="CLU_923829_0_0_14"/>
<dbReference type="PATRIC" id="fig|1316930.3.peg.725"/>
<gene>
    <name evidence="1" type="ORF">K668_03550</name>
</gene>
<proteinExistence type="predicted"/>
<dbReference type="AlphaFoldDB" id="A0A059Y4M9"/>
<sequence length="301" mass="35928">MNYEQFEQELKFNLLNNNAKKLIYKLAEAPYRFISLLSPLNFKTKLEQAFYRSQENKYYKYLSNFAINIFAESTYEIAENRVSVSKLIPNSDQQYEILNAKFTFSFKDENAKSYYFIKQRKRDTYSANEAIKIWDKFLFDIELAKQKYQDYKIIGILWFTDSEFKNNQTYYNSGSNVENESQTNISAKYGYELFQDFGLHEKWIEVELHLEKFKRQNYDDFLEFPDLDKDPEALEALIELSKSAWEKLNSPMPVYMAIRSAIFNEADENSNLFKALKLRDIKENMVDEDELKLAIMKMQNN</sequence>
<name>A0A059Y4M9_MYCBV</name>
<evidence type="ECO:0000313" key="1">
    <source>
        <dbReference type="EMBL" id="AIA34280.1"/>
    </source>
</evidence>
<dbReference type="EMBL" id="CP005933">
    <property type="protein sequence ID" value="AIA34280.1"/>
    <property type="molecule type" value="Genomic_DNA"/>
</dbReference>
<dbReference type="Proteomes" id="UP000027182">
    <property type="component" value="Chromosome"/>
</dbReference>
<evidence type="ECO:0000313" key="2">
    <source>
        <dbReference type="Proteomes" id="UP000027182"/>
    </source>
</evidence>
<organism evidence="1 2">
    <name type="scientific">Mycoplasmopsis bovis CQ-W70</name>
    <dbReference type="NCBI Taxonomy" id="1316930"/>
    <lineage>
        <taxon>Bacteria</taxon>
        <taxon>Bacillati</taxon>
        <taxon>Mycoplasmatota</taxon>
        <taxon>Mycoplasmoidales</taxon>
        <taxon>Metamycoplasmataceae</taxon>
        <taxon>Mycoplasmopsis</taxon>
    </lineage>
</organism>
<accession>A0A059Y4M9</accession>